<feature type="domain" description="Histidine kinase" evidence="8">
    <location>
        <begin position="197"/>
        <end position="414"/>
    </location>
</feature>
<dbReference type="InterPro" id="IPR004358">
    <property type="entry name" value="Sig_transdc_His_kin-like_C"/>
</dbReference>
<dbReference type="InterPro" id="IPR050736">
    <property type="entry name" value="Sensor_HK_Regulatory"/>
</dbReference>
<dbReference type="PANTHER" id="PTHR43711">
    <property type="entry name" value="TWO-COMPONENT HISTIDINE KINASE"/>
    <property type="match status" value="1"/>
</dbReference>
<evidence type="ECO:0000256" key="7">
    <source>
        <dbReference type="ARBA" id="ARBA00023136"/>
    </source>
</evidence>
<dbReference type="InterPro" id="IPR003594">
    <property type="entry name" value="HATPase_dom"/>
</dbReference>
<dbReference type="InterPro" id="IPR003661">
    <property type="entry name" value="HisK_dim/P_dom"/>
</dbReference>
<dbReference type="SMART" id="SM00387">
    <property type="entry name" value="HATPase_c"/>
    <property type="match status" value="1"/>
</dbReference>
<dbReference type="PROSITE" id="PS50109">
    <property type="entry name" value="HIS_KIN"/>
    <property type="match status" value="1"/>
</dbReference>
<dbReference type="SUPFAM" id="SSF47384">
    <property type="entry name" value="Homodimeric domain of signal transducing histidine kinase"/>
    <property type="match status" value="1"/>
</dbReference>
<dbReference type="Pfam" id="PF02518">
    <property type="entry name" value="HATPase_c"/>
    <property type="match status" value="1"/>
</dbReference>
<dbReference type="Pfam" id="PF00512">
    <property type="entry name" value="HisKA"/>
    <property type="match status" value="1"/>
</dbReference>
<protein>
    <recommendedName>
        <fullName evidence="2">histidine kinase</fullName>
        <ecNumber evidence="2">2.7.13.3</ecNumber>
    </recommendedName>
</protein>
<evidence type="ECO:0000256" key="3">
    <source>
        <dbReference type="ARBA" id="ARBA00022553"/>
    </source>
</evidence>
<evidence type="ECO:0000256" key="4">
    <source>
        <dbReference type="ARBA" id="ARBA00022679"/>
    </source>
</evidence>
<dbReference type="Gene3D" id="3.30.565.10">
    <property type="entry name" value="Histidine kinase-like ATPase, C-terminal domain"/>
    <property type="match status" value="1"/>
</dbReference>
<accession>A0A538U5V8</accession>
<gene>
    <name evidence="10" type="ORF">E6K80_06640</name>
</gene>
<evidence type="ECO:0000313" key="11">
    <source>
        <dbReference type="Proteomes" id="UP000319836"/>
    </source>
</evidence>
<dbReference type="SMART" id="SM00388">
    <property type="entry name" value="HisKA"/>
    <property type="match status" value="1"/>
</dbReference>
<keyword evidence="5" id="KW-0418">Kinase</keyword>
<dbReference type="FunFam" id="3.30.565.10:FF:000006">
    <property type="entry name" value="Sensor histidine kinase WalK"/>
    <property type="match status" value="1"/>
</dbReference>
<dbReference type="SUPFAM" id="SSF55874">
    <property type="entry name" value="ATPase domain of HSP90 chaperone/DNA topoisomerase II/histidine kinase"/>
    <property type="match status" value="1"/>
</dbReference>
<name>A0A538U5V8_UNCEI</name>
<dbReference type="GO" id="GO:0000155">
    <property type="term" value="F:phosphorelay sensor kinase activity"/>
    <property type="evidence" value="ECO:0007669"/>
    <property type="project" value="InterPro"/>
</dbReference>
<dbReference type="Pfam" id="PF13185">
    <property type="entry name" value="GAF_2"/>
    <property type="match status" value="2"/>
</dbReference>
<dbReference type="InterPro" id="IPR003018">
    <property type="entry name" value="GAF"/>
</dbReference>
<sequence>MDGVIERGNGDPEARGIEQLAQAMLALRSTADVGTACSIAAGCAGRALEASDYRLLRLDPRSGALRILDASGIETPYLAEEGGPIEWVLRHERAWFDEGATSLNHETLLWTEAPRSLVALPLFASGALLGCLLLGFPGTRAFSSRDRQLAQALADALALTLERAELHRLVDEERTRRTEMERRIHSDEESSASLMALVAHEIRTPLTAIKAYTETLIDTLANPHTPRERFLGIISEECDRLSRLVSDILDLSRLEAGQRPLRLARTDLSGLTRDVAESLEPIAGARQVEVAVDTEADLEAQADPDLLRRLFVNLISNAIKFAPVGGHVRVRASMQGEDWVAMVEDNGPGIPPQDLPRVFERFFRGHRDLEQQVEGTGLGLAIARGITELHGGRLWAESPPEGGSRFCLTMPLKQIASARARRIARQVVGRHDLRDLFDATVEMVAATMDAEIVSLMMVDPEHGDLFIVASRGLEGGKLGQRRIPVRSGVAGSVAAWGRPVLVDNIETDRRFRRLNHPQYSTKSLISVPLQVEGEVLGVVNVNNKTSRLTFDENDLALLASLVERIGSAVERAYAYPDVGRVVEEATEAIRSITRLKREGLLGGRSVVGMARAVARTLGMGPGDIDAVGYVAAIRDLGMAPLRDRLAHKGPLDDDERHALMQHPEAGVEMIRPLEYLGSARELILSHHERWDGTGYPRRLQGPEIPLGARILAVVDAWESMTSPRPYRPTRSGLEAMAELRREAGRQFDPEVVEAFAQLRGEERVAA</sequence>
<dbReference type="InterPro" id="IPR037522">
    <property type="entry name" value="HD_GYP_dom"/>
</dbReference>
<dbReference type="EC" id="2.7.13.3" evidence="2"/>
<evidence type="ECO:0000313" key="10">
    <source>
        <dbReference type="EMBL" id="TMQ71079.1"/>
    </source>
</evidence>
<dbReference type="Gene3D" id="1.10.3210.10">
    <property type="entry name" value="Hypothetical protein af1432"/>
    <property type="match status" value="1"/>
</dbReference>
<proteinExistence type="predicted"/>
<keyword evidence="3" id="KW-0597">Phosphoprotein</keyword>
<dbReference type="Gene3D" id="3.30.450.40">
    <property type="match status" value="2"/>
</dbReference>
<dbReference type="InterPro" id="IPR003607">
    <property type="entry name" value="HD/PDEase_dom"/>
</dbReference>
<reference evidence="10 11" key="1">
    <citation type="journal article" date="2019" name="Nat. Microbiol.">
        <title>Mediterranean grassland soil C-N compound turnover is dependent on rainfall and depth, and is mediated by genomically divergent microorganisms.</title>
        <authorList>
            <person name="Diamond S."/>
            <person name="Andeer P.F."/>
            <person name="Li Z."/>
            <person name="Crits-Christoph A."/>
            <person name="Burstein D."/>
            <person name="Anantharaman K."/>
            <person name="Lane K.R."/>
            <person name="Thomas B.C."/>
            <person name="Pan C."/>
            <person name="Northen T.R."/>
            <person name="Banfield J.F."/>
        </authorList>
    </citation>
    <scope>NUCLEOTIDE SEQUENCE [LARGE SCALE GENOMIC DNA]</scope>
    <source>
        <strain evidence="10">WS_10</strain>
    </source>
</reference>
<evidence type="ECO:0000256" key="6">
    <source>
        <dbReference type="ARBA" id="ARBA00023012"/>
    </source>
</evidence>
<dbReference type="EMBL" id="VBPA01000155">
    <property type="protein sequence ID" value="TMQ71079.1"/>
    <property type="molecule type" value="Genomic_DNA"/>
</dbReference>
<dbReference type="Proteomes" id="UP000319836">
    <property type="component" value="Unassembled WGS sequence"/>
</dbReference>
<dbReference type="Gene3D" id="1.10.287.130">
    <property type="match status" value="1"/>
</dbReference>
<comment type="caution">
    <text evidence="10">The sequence shown here is derived from an EMBL/GenBank/DDBJ whole genome shotgun (WGS) entry which is preliminary data.</text>
</comment>
<dbReference type="CDD" id="cd00075">
    <property type="entry name" value="HATPase"/>
    <property type="match status" value="1"/>
</dbReference>
<keyword evidence="7" id="KW-0472">Membrane</keyword>
<dbReference type="InterPro" id="IPR005467">
    <property type="entry name" value="His_kinase_dom"/>
</dbReference>
<keyword evidence="6" id="KW-0902">Two-component regulatory system</keyword>
<evidence type="ECO:0000259" key="9">
    <source>
        <dbReference type="PROSITE" id="PS51832"/>
    </source>
</evidence>
<dbReference type="InterPro" id="IPR029016">
    <property type="entry name" value="GAF-like_dom_sf"/>
</dbReference>
<dbReference type="CDD" id="cd00077">
    <property type="entry name" value="HDc"/>
    <property type="match status" value="1"/>
</dbReference>
<dbReference type="PANTHER" id="PTHR43711:SF1">
    <property type="entry name" value="HISTIDINE KINASE 1"/>
    <property type="match status" value="1"/>
</dbReference>
<dbReference type="InterPro" id="IPR036097">
    <property type="entry name" value="HisK_dim/P_sf"/>
</dbReference>
<comment type="catalytic activity">
    <reaction evidence="1">
        <text>ATP + protein L-histidine = ADP + protein N-phospho-L-histidine.</text>
        <dbReference type="EC" id="2.7.13.3"/>
    </reaction>
</comment>
<dbReference type="CDD" id="cd00082">
    <property type="entry name" value="HisKA"/>
    <property type="match status" value="1"/>
</dbReference>
<dbReference type="PROSITE" id="PS51832">
    <property type="entry name" value="HD_GYP"/>
    <property type="match status" value="1"/>
</dbReference>
<dbReference type="InterPro" id="IPR036890">
    <property type="entry name" value="HATPase_C_sf"/>
</dbReference>
<dbReference type="Pfam" id="PF13487">
    <property type="entry name" value="HD_5"/>
    <property type="match status" value="1"/>
</dbReference>
<dbReference type="SMART" id="SM00065">
    <property type="entry name" value="GAF"/>
    <property type="match status" value="2"/>
</dbReference>
<dbReference type="AlphaFoldDB" id="A0A538U5V8"/>
<keyword evidence="4" id="KW-0808">Transferase</keyword>
<feature type="domain" description="HD-GYP" evidence="9">
    <location>
        <begin position="578"/>
        <end position="766"/>
    </location>
</feature>
<evidence type="ECO:0000256" key="2">
    <source>
        <dbReference type="ARBA" id="ARBA00012438"/>
    </source>
</evidence>
<evidence type="ECO:0000256" key="5">
    <source>
        <dbReference type="ARBA" id="ARBA00022777"/>
    </source>
</evidence>
<evidence type="ECO:0000256" key="1">
    <source>
        <dbReference type="ARBA" id="ARBA00000085"/>
    </source>
</evidence>
<dbReference type="FunFam" id="1.10.287.130:FF:000001">
    <property type="entry name" value="Two-component sensor histidine kinase"/>
    <property type="match status" value="1"/>
</dbReference>
<dbReference type="SUPFAM" id="SSF55781">
    <property type="entry name" value="GAF domain-like"/>
    <property type="match status" value="2"/>
</dbReference>
<evidence type="ECO:0000259" key="8">
    <source>
        <dbReference type="PROSITE" id="PS50109"/>
    </source>
</evidence>
<organism evidence="10 11">
    <name type="scientific">Eiseniibacteriota bacterium</name>
    <dbReference type="NCBI Taxonomy" id="2212470"/>
    <lineage>
        <taxon>Bacteria</taxon>
        <taxon>Candidatus Eiseniibacteriota</taxon>
    </lineage>
</organism>
<dbReference type="SUPFAM" id="SSF109604">
    <property type="entry name" value="HD-domain/PDEase-like"/>
    <property type="match status" value="1"/>
</dbReference>
<dbReference type="PRINTS" id="PR00344">
    <property type="entry name" value="BCTRLSENSOR"/>
</dbReference>